<dbReference type="FunFam" id="2.60.40.10:FF:000484">
    <property type="entry name" value="Tyrosine-protein kinase receptor TYRO3"/>
    <property type="match status" value="1"/>
</dbReference>
<reference evidence="33" key="1">
    <citation type="journal article" date="2022" name="bioRxiv">
        <title>Sequencing and chromosome-scale assembly of the giantPleurodeles waltlgenome.</title>
        <authorList>
            <person name="Brown T."/>
            <person name="Elewa A."/>
            <person name="Iarovenko S."/>
            <person name="Subramanian E."/>
            <person name="Araus A.J."/>
            <person name="Petzold A."/>
            <person name="Susuki M."/>
            <person name="Suzuki K.-i.T."/>
            <person name="Hayashi T."/>
            <person name="Toyoda A."/>
            <person name="Oliveira C."/>
            <person name="Osipova E."/>
            <person name="Leigh N.D."/>
            <person name="Simon A."/>
            <person name="Yun M.H."/>
        </authorList>
    </citation>
    <scope>NUCLEOTIDE SEQUENCE</scope>
    <source>
        <strain evidence="33">20211129_DDA</strain>
        <tissue evidence="33">Liver</tissue>
    </source>
</reference>
<evidence type="ECO:0000256" key="18">
    <source>
        <dbReference type="ARBA" id="ARBA00023170"/>
    </source>
</evidence>
<dbReference type="PROSITE" id="PS00107">
    <property type="entry name" value="PROTEIN_KINASE_ATP"/>
    <property type="match status" value="1"/>
</dbReference>
<dbReference type="InterPro" id="IPR003598">
    <property type="entry name" value="Ig_sub2"/>
</dbReference>
<evidence type="ECO:0000256" key="6">
    <source>
        <dbReference type="ARBA" id="ARBA00022679"/>
    </source>
</evidence>
<dbReference type="GO" id="GO:0006909">
    <property type="term" value="P:phagocytosis"/>
    <property type="evidence" value="ECO:0007669"/>
    <property type="project" value="TreeGrafter"/>
</dbReference>
<evidence type="ECO:0000256" key="19">
    <source>
        <dbReference type="ARBA" id="ARBA00023180"/>
    </source>
</evidence>
<dbReference type="Gene3D" id="3.30.200.20">
    <property type="entry name" value="Phosphorylase Kinase, domain 1"/>
    <property type="match status" value="1"/>
</dbReference>
<dbReference type="InterPro" id="IPR003599">
    <property type="entry name" value="Ig_sub"/>
</dbReference>
<dbReference type="GO" id="GO:0007155">
    <property type="term" value="P:cell adhesion"/>
    <property type="evidence" value="ECO:0007669"/>
    <property type="project" value="UniProtKB-KW"/>
</dbReference>
<feature type="domain" description="Fibronectin type-III" evidence="32">
    <location>
        <begin position="208"/>
        <end position="301"/>
    </location>
</feature>
<evidence type="ECO:0000259" key="32">
    <source>
        <dbReference type="PROSITE" id="PS50853"/>
    </source>
</evidence>
<dbReference type="Proteomes" id="UP001066276">
    <property type="component" value="Chromosome 9"/>
</dbReference>
<evidence type="ECO:0000256" key="23">
    <source>
        <dbReference type="ARBA" id="ARBA00057670"/>
    </source>
</evidence>
<dbReference type="Gene3D" id="2.60.40.10">
    <property type="entry name" value="Immunoglobulins"/>
    <property type="match status" value="4"/>
</dbReference>
<keyword evidence="10 25" id="KW-0547">Nucleotide-binding</keyword>
<feature type="active site" description="Proton acceptor" evidence="24">
    <location>
        <position position="635"/>
    </location>
</feature>
<dbReference type="PROSITE" id="PS50011">
    <property type="entry name" value="PROTEIN_KINASE_DOM"/>
    <property type="match status" value="1"/>
</dbReference>
<dbReference type="FunFam" id="2.60.40.10:FF:000605">
    <property type="entry name" value="Tyrosine-protein kinase receptor TYRO3"/>
    <property type="match status" value="1"/>
</dbReference>
<dbReference type="SMART" id="SM00060">
    <property type="entry name" value="FN3"/>
    <property type="match status" value="2"/>
</dbReference>
<dbReference type="PRINTS" id="PR00109">
    <property type="entry name" value="TYRKINASE"/>
</dbReference>
<feature type="binding site" evidence="26">
    <location>
        <position position="653"/>
    </location>
    <ligand>
        <name>Mg(2+)</name>
        <dbReference type="ChEBI" id="CHEBI:18420"/>
    </ligand>
</feature>
<keyword evidence="8 29" id="KW-0732">Signal</keyword>
<feature type="binding site" evidence="25">
    <location>
        <position position="639"/>
    </location>
    <ligand>
        <name>ATP</name>
        <dbReference type="ChEBI" id="CHEBI:30616"/>
    </ligand>
</feature>
<feature type="chain" id="PRO_5043496445" description="Tyrosine-protein kinase receptor TYRO3" evidence="29">
    <location>
        <begin position="20"/>
        <end position="871"/>
    </location>
</feature>
<dbReference type="SMART" id="SM00409">
    <property type="entry name" value="IG"/>
    <property type="match status" value="2"/>
</dbReference>
<dbReference type="FunFam" id="3.30.200.20:FF:000111">
    <property type="entry name" value="Tyrosine-protein kinase receptor TYRO3"/>
    <property type="match status" value="1"/>
</dbReference>
<evidence type="ECO:0000256" key="25">
    <source>
        <dbReference type="PIRSR" id="PIRSR000615-2"/>
    </source>
</evidence>
<organism evidence="33 34">
    <name type="scientific">Pleurodeles waltl</name>
    <name type="common">Iberian ribbed newt</name>
    <dbReference type="NCBI Taxonomy" id="8319"/>
    <lineage>
        <taxon>Eukaryota</taxon>
        <taxon>Metazoa</taxon>
        <taxon>Chordata</taxon>
        <taxon>Craniata</taxon>
        <taxon>Vertebrata</taxon>
        <taxon>Euteleostomi</taxon>
        <taxon>Amphibia</taxon>
        <taxon>Batrachia</taxon>
        <taxon>Caudata</taxon>
        <taxon>Salamandroidea</taxon>
        <taxon>Salamandridae</taxon>
        <taxon>Pleurodelinae</taxon>
        <taxon>Pleurodeles</taxon>
    </lineage>
</organism>
<dbReference type="InterPro" id="IPR011009">
    <property type="entry name" value="Kinase-like_dom_sf"/>
</dbReference>
<dbReference type="Pfam" id="PF00041">
    <property type="entry name" value="fn3"/>
    <property type="match status" value="1"/>
</dbReference>
<dbReference type="InterPro" id="IPR001245">
    <property type="entry name" value="Ser-Thr/Tyr_kinase_cat_dom"/>
</dbReference>
<keyword evidence="6" id="KW-0808">Transferase</keyword>
<keyword evidence="19" id="KW-0325">Glycoprotein</keyword>
<dbReference type="InterPro" id="IPR003961">
    <property type="entry name" value="FN3_dom"/>
</dbReference>
<dbReference type="PANTHER" id="PTHR24416:SF279">
    <property type="entry name" value="TYROSINE-PROTEIN KINASE RECEPTOR TYRO3"/>
    <property type="match status" value="1"/>
</dbReference>
<dbReference type="GO" id="GO:0004714">
    <property type="term" value="F:transmembrane receptor protein tyrosine kinase activity"/>
    <property type="evidence" value="ECO:0007669"/>
    <property type="project" value="UniProtKB-EC"/>
</dbReference>
<sequence>MGAPPAGLILLLLLETAGGFVGMRFTGSSVNMTVSQGQGVKLNCSLEGMEDPEIQWMKDGEAVQSIDQMYIPVDEDHWISFLSLKGVERPHAGRYWCEAGEDNERVMSDDMWLTVEGVPYFTQEPVNVAVFSGVPFNVTCAAIGPPDPVLIVWWLGDSKVDRDPEESPSVLTVPGIHQKTFFSCEAHNERGLSSSRTAVAQVKVLPLAPFNLTVTKVSNASASISWTPGDNGFSPLQSCKIQVTESFSAHELPSVVVSVPPFDAILQDLEPCRNYSIRVQCANEIGSSPFSPWVRFQTQKSVPSIAPRNVRVIQADSVLVLEWEEEDPDLEDDGLLGYRLQWAQDNVTQGEILVQGTIANLSAWDSQKDFIARVCILNSAGCGPWSEPLFMTPRHEAGRQGQQNSGMSWVPLVLGILTALVTVVAMTLIFLRKRRKETRFGTIFGSVLGRGAPVVHFTAARSFNRRGPDLMEATLDNVGISNDLKGRLQDILIQPQQFTLGRTLGKGEFGSVREALLKQEDGSFQKVAVKMLKADIFTSSDIEEFLREAAFMKEFNHPNVSKLIGVSLRSRTKGRLPVPMVILPFMKYGDLHTYMLMSRIGEEPFTVPIQTLIRFMVEISSGMEYLSSKNFIHRDLASRNCMLNENMCVCVADFGLSKKIYTGDYYRQGSASKLPVKWLALESLADNVYTVYSDVWAFGITMWEIVTLGQTPYAGIENCEIYNYLIGGNRLKQPPDCLDDLYEMMCRCWQSDPKNRPNFTTLKRQLEAIWGRLSLLSASQDELYINIGEGLDASGDDPPFADQDEVRESGAEASASAAITSDYRYIMNPVCLTEDDERHSSTHAGEIRSLLLEDEEEDQLVFEEDSIVIDI</sequence>
<dbReference type="SUPFAM" id="SSF48726">
    <property type="entry name" value="Immunoglobulin"/>
    <property type="match status" value="2"/>
</dbReference>
<comment type="catalytic activity">
    <reaction evidence="22">
        <text>L-tyrosyl-[protein] + ATP = O-phospho-L-tyrosyl-[protein] + ADP + H(+)</text>
        <dbReference type="Rhea" id="RHEA:10596"/>
        <dbReference type="Rhea" id="RHEA-COMP:10136"/>
        <dbReference type="Rhea" id="RHEA-COMP:20101"/>
        <dbReference type="ChEBI" id="CHEBI:15378"/>
        <dbReference type="ChEBI" id="CHEBI:30616"/>
        <dbReference type="ChEBI" id="CHEBI:46858"/>
        <dbReference type="ChEBI" id="CHEBI:61978"/>
        <dbReference type="ChEBI" id="CHEBI:456216"/>
        <dbReference type="EC" id="2.7.10.1"/>
    </reaction>
</comment>
<dbReference type="GO" id="GO:0043235">
    <property type="term" value="C:receptor complex"/>
    <property type="evidence" value="ECO:0007669"/>
    <property type="project" value="TreeGrafter"/>
</dbReference>
<keyword evidence="7 28" id="KW-0812">Transmembrane</keyword>
<dbReference type="Pfam" id="PF07679">
    <property type="entry name" value="I-set"/>
    <property type="match status" value="1"/>
</dbReference>
<keyword evidence="12 25" id="KW-0067">ATP-binding</keyword>
<dbReference type="InterPro" id="IPR036116">
    <property type="entry name" value="FN3_sf"/>
</dbReference>
<evidence type="ECO:0000256" key="21">
    <source>
        <dbReference type="ARBA" id="ARBA00039486"/>
    </source>
</evidence>
<proteinExistence type="inferred from homology"/>
<evidence type="ECO:0000256" key="10">
    <source>
        <dbReference type="ARBA" id="ARBA00022741"/>
    </source>
</evidence>
<keyword evidence="11" id="KW-0418">Kinase</keyword>
<dbReference type="EMBL" id="JANPWB010000013">
    <property type="protein sequence ID" value="KAJ1104003.1"/>
    <property type="molecule type" value="Genomic_DNA"/>
</dbReference>
<evidence type="ECO:0000256" key="2">
    <source>
        <dbReference type="ARBA" id="ARBA00006692"/>
    </source>
</evidence>
<keyword evidence="16" id="KW-0829">Tyrosine-protein kinase</keyword>
<evidence type="ECO:0000256" key="9">
    <source>
        <dbReference type="ARBA" id="ARBA00022737"/>
    </source>
</evidence>
<evidence type="ECO:0000256" key="8">
    <source>
        <dbReference type="ARBA" id="ARBA00022729"/>
    </source>
</evidence>
<keyword evidence="20" id="KW-0393">Immunoglobulin domain</keyword>
<dbReference type="SUPFAM" id="SSF56112">
    <property type="entry name" value="Protein kinase-like (PK-like)"/>
    <property type="match status" value="1"/>
</dbReference>
<evidence type="ECO:0000259" key="31">
    <source>
        <dbReference type="PROSITE" id="PS50835"/>
    </source>
</evidence>
<keyword evidence="15 28" id="KW-0472">Membrane</keyword>
<dbReference type="SUPFAM" id="SSF49265">
    <property type="entry name" value="Fibronectin type III"/>
    <property type="match status" value="1"/>
</dbReference>
<dbReference type="PIRSF" id="PIRSF000615">
    <property type="entry name" value="TyrPK_CSF1-R"/>
    <property type="match status" value="1"/>
</dbReference>
<accession>A0AAV7MKF0</accession>
<dbReference type="CDD" id="cd00063">
    <property type="entry name" value="FN3"/>
    <property type="match status" value="1"/>
</dbReference>
<keyword evidence="4" id="KW-1003">Cell membrane</keyword>
<dbReference type="InterPro" id="IPR020635">
    <property type="entry name" value="Tyr_kinase_cat_dom"/>
</dbReference>
<dbReference type="Pfam" id="PF07714">
    <property type="entry name" value="PK_Tyr_Ser-Thr"/>
    <property type="match status" value="1"/>
</dbReference>
<evidence type="ECO:0000256" key="26">
    <source>
        <dbReference type="PIRSR" id="PIRSR000615-3"/>
    </source>
</evidence>
<dbReference type="InterPro" id="IPR007110">
    <property type="entry name" value="Ig-like_dom"/>
</dbReference>
<dbReference type="InterPro" id="IPR017441">
    <property type="entry name" value="Protein_kinase_ATP_BS"/>
</dbReference>
<dbReference type="InterPro" id="IPR036179">
    <property type="entry name" value="Ig-like_dom_sf"/>
</dbReference>
<protein>
    <recommendedName>
        <fullName evidence="21">Tyrosine-protein kinase receptor TYRO3</fullName>
        <ecNumber evidence="3">2.7.10.1</ecNumber>
    </recommendedName>
</protein>
<name>A0AAV7MKF0_PLEWA</name>
<dbReference type="InterPro" id="IPR050122">
    <property type="entry name" value="RTK"/>
</dbReference>
<evidence type="ECO:0000256" key="17">
    <source>
        <dbReference type="ARBA" id="ARBA00023157"/>
    </source>
</evidence>
<evidence type="ECO:0000256" key="20">
    <source>
        <dbReference type="ARBA" id="ARBA00023319"/>
    </source>
</evidence>
<dbReference type="InterPro" id="IPR013783">
    <property type="entry name" value="Ig-like_fold"/>
</dbReference>
<evidence type="ECO:0000313" key="33">
    <source>
        <dbReference type="EMBL" id="KAJ1104003.1"/>
    </source>
</evidence>
<dbReference type="GO" id="GO:0046872">
    <property type="term" value="F:metal ion binding"/>
    <property type="evidence" value="ECO:0007669"/>
    <property type="project" value="UniProtKB-KW"/>
</dbReference>
<dbReference type="AlphaFoldDB" id="A0AAV7MKF0"/>
<comment type="subcellular location">
    <subcellularLocation>
        <location evidence="1">Cell membrane</location>
        <topology evidence="1">Single-pass type I membrane protein</topology>
    </subcellularLocation>
</comment>
<gene>
    <name evidence="33" type="ORF">NDU88_001419</name>
</gene>
<feature type="binding site" evidence="26">
    <location>
        <position position="640"/>
    </location>
    <ligand>
        <name>Mg(2+)</name>
        <dbReference type="ChEBI" id="CHEBI:18420"/>
    </ligand>
</feature>
<dbReference type="GO" id="GO:0007399">
    <property type="term" value="P:nervous system development"/>
    <property type="evidence" value="ECO:0007669"/>
    <property type="project" value="TreeGrafter"/>
</dbReference>
<keyword evidence="17" id="KW-1015">Disulfide bond</keyword>
<dbReference type="PROSITE" id="PS50853">
    <property type="entry name" value="FN3"/>
    <property type="match status" value="2"/>
</dbReference>
<evidence type="ECO:0000259" key="30">
    <source>
        <dbReference type="PROSITE" id="PS50011"/>
    </source>
</evidence>
<comment type="function">
    <text evidence="23">May be involved in cell adhesion processes, particularly in the central nervous system.</text>
</comment>
<dbReference type="SMART" id="SM00219">
    <property type="entry name" value="TyrKc"/>
    <property type="match status" value="1"/>
</dbReference>
<comment type="similarity">
    <text evidence="2">Belongs to the protein kinase superfamily. CAMK Ser/Thr protein kinase family.</text>
</comment>
<keyword evidence="26" id="KW-0460">Magnesium</keyword>
<evidence type="ECO:0000256" key="1">
    <source>
        <dbReference type="ARBA" id="ARBA00004251"/>
    </source>
</evidence>
<evidence type="ECO:0000256" key="29">
    <source>
        <dbReference type="SAM" id="SignalP"/>
    </source>
</evidence>
<evidence type="ECO:0000256" key="27">
    <source>
        <dbReference type="PROSITE-ProRule" id="PRU10141"/>
    </source>
</evidence>
<feature type="domain" description="Ig-like" evidence="31">
    <location>
        <begin position="5"/>
        <end position="108"/>
    </location>
</feature>
<evidence type="ECO:0000256" key="13">
    <source>
        <dbReference type="ARBA" id="ARBA00022889"/>
    </source>
</evidence>
<dbReference type="SMART" id="SM00408">
    <property type="entry name" value="IGc2"/>
    <property type="match status" value="1"/>
</dbReference>
<dbReference type="PROSITE" id="PS00109">
    <property type="entry name" value="PROTEIN_KINASE_TYR"/>
    <property type="match status" value="1"/>
</dbReference>
<keyword evidence="13" id="KW-0130">Cell adhesion</keyword>
<dbReference type="Gene3D" id="1.10.510.10">
    <property type="entry name" value="Transferase(Phosphotransferase) domain 1"/>
    <property type="match status" value="1"/>
</dbReference>
<evidence type="ECO:0000313" key="34">
    <source>
        <dbReference type="Proteomes" id="UP001066276"/>
    </source>
</evidence>
<evidence type="ECO:0000256" key="11">
    <source>
        <dbReference type="ARBA" id="ARBA00022777"/>
    </source>
</evidence>
<dbReference type="FunFam" id="2.60.40.10:FF:000296">
    <property type="entry name" value="Tyrosine-protein kinase receptor TYRO3"/>
    <property type="match status" value="1"/>
</dbReference>
<feature type="domain" description="Protein kinase" evidence="30">
    <location>
        <begin position="498"/>
        <end position="769"/>
    </location>
</feature>
<dbReference type="InterPro" id="IPR008266">
    <property type="entry name" value="Tyr_kinase_AS"/>
</dbReference>
<feature type="signal peptide" evidence="29">
    <location>
        <begin position="1"/>
        <end position="19"/>
    </location>
</feature>
<dbReference type="PANTHER" id="PTHR24416">
    <property type="entry name" value="TYROSINE-PROTEIN KINASE RECEPTOR"/>
    <property type="match status" value="1"/>
</dbReference>
<dbReference type="GO" id="GO:0016477">
    <property type="term" value="P:cell migration"/>
    <property type="evidence" value="ECO:0007669"/>
    <property type="project" value="TreeGrafter"/>
</dbReference>
<comment type="caution">
    <text evidence="33">The sequence shown here is derived from an EMBL/GenBank/DDBJ whole genome shotgun (WGS) entry which is preliminary data.</text>
</comment>
<dbReference type="GO" id="GO:0005524">
    <property type="term" value="F:ATP binding"/>
    <property type="evidence" value="ECO:0007669"/>
    <property type="project" value="UniProtKB-UniRule"/>
</dbReference>
<evidence type="ECO:0000256" key="15">
    <source>
        <dbReference type="ARBA" id="ARBA00023136"/>
    </source>
</evidence>
<dbReference type="GO" id="GO:0007169">
    <property type="term" value="P:cell surface receptor protein tyrosine kinase signaling pathway"/>
    <property type="evidence" value="ECO:0007669"/>
    <property type="project" value="TreeGrafter"/>
</dbReference>
<evidence type="ECO:0000256" key="3">
    <source>
        <dbReference type="ARBA" id="ARBA00011902"/>
    </source>
</evidence>
<keyword evidence="34" id="KW-1185">Reference proteome</keyword>
<dbReference type="FunFam" id="1.10.510.10:FF:000089">
    <property type="entry name" value="Tyrosine-protein kinase receptor TYRO3"/>
    <property type="match status" value="1"/>
</dbReference>
<dbReference type="InterPro" id="IPR000719">
    <property type="entry name" value="Prot_kinase_dom"/>
</dbReference>
<keyword evidence="18" id="KW-0675">Receptor</keyword>
<evidence type="ECO:0000256" key="14">
    <source>
        <dbReference type="ARBA" id="ARBA00022989"/>
    </source>
</evidence>
<evidence type="ECO:0000256" key="28">
    <source>
        <dbReference type="SAM" id="Phobius"/>
    </source>
</evidence>
<keyword evidence="5" id="KW-0597">Phosphoprotein</keyword>
<evidence type="ECO:0000256" key="4">
    <source>
        <dbReference type="ARBA" id="ARBA00022475"/>
    </source>
</evidence>
<feature type="transmembrane region" description="Helical" evidence="28">
    <location>
        <begin position="409"/>
        <end position="431"/>
    </location>
</feature>
<keyword evidence="9" id="KW-0677">Repeat</keyword>
<feature type="binding site" evidence="27">
    <location>
        <position position="530"/>
    </location>
    <ligand>
        <name>ATP</name>
        <dbReference type="ChEBI" id="CHEBI:30616"/>
    </ligand>
</feature>
<feature type="domain" description="Ig-like" evidence="31">
    <location>
        <begin position="119"/>
        <end position="200"/>
    </location>
</feature>
<evidence type="ECO:0000256" key="7">
    <source>
        <dbReference type="ARBA" id="ARBA00022692"/>
    </source>
</evidence>
<evidence type="ECO:0000256" key="24">
    <source>
        <dbReference type="PIRSR" id="PIRSR000615-1"/>
    </source>
</evidence>
<keyword evidence="14 28" id="KW-1133">Transmembrane helix</keyword>
<dbReference type="GO" id="GO:0005886">
    <property type="term" value="C:plasma membrane"/>
    <property type="evidence" value="ECO:0007669"/>
    <property type="project" value="UniProtKB-SubCell"/>
</dbReference>
<dbReference type="EC" id="2.7.10.1" evidence="3"/>
<evidence type="ECO:0000256" key="12">
    <source>
        <dbReference type="ARBA" id="ARBA00022840"/>
    </source>
</evidence>
<evidence type="ECO:0000256" key="5">
    <source>
        <dbReference type="ARBA" id="ARBA00022553"/>
    </source>
</evidence>
<evidence type="ECO:0000256" key="22">
    <source>
        <dbReference type="ARBA" id="ARBA00051243"/>
    </source>
</evidence>
<keyword evidence="26" id="KW-0479">Metal-binding</keyword>
<dbReference type="InterPro" id="IPR013098">
    <property type="entry name" value="Ig_I-set"/>
</dbReference>
<evidence type="ECO:0000256" key="16">
    <source>
        <dbReference type="ARBA" id="ARBA00023137"/>
    </source>
</evidence>
<feature type="domain" description="Fibronectin type-III" evidence="32">
    <location>
        <begin position="306"/>
        <end position="396"/>
    </location>
</feature>
<dbReference type="PROSITE" id="PS50835">
    <property type="entry name" value="IG_LIKE"/>
    <property type="match status" value="2"/>
</dbReference>